<proteinExistence type="predicted"/>
<dbReference type="EMBL" id="CP111019">
    <property type="protein sequence ID" value="WAR13102.1"/>
    <property type="molecule type" value="Genomic_DNA"/>
</dbReference>
<protein>
    <submittedName>
        <fullName evidence="4">HARB1-like protein</fullName>
    </submittedName>
</protein>
<reference evidence="4" key="1">
    <citation type="submission" date="2022-11" db="EMBL/GenBank/DDBJ databases">
        <title>Centuries of genome instability and evolution in soft-shell clam transmissible cancer (bioRxiv).</title>
        <authorList>
            <person name="Hart S.F.M."/>
            <person name="Yonemitsu M.A."/>
            <person name="Giersch R.M."/>
            <person name="Beal B.F."/>
            <person name="Arriagada G."/>
            <person name="Davis B.W."/>
            <person name="Ostrander E.A."/>
            <person name="Goff S.P."/>
            <person name="Metzger M.J."/>
        </authorList>
    </citation>
    <scope>NUCLEOTIDE SEQUENCE</scope>
    <source>
        <strain evidence="4">MELC-2E11</strain>
        <tissue evidence="4">Siphon/mantle</tissue>
    </source>
</reference>
<accession>A0ABY7ET04</accession>
<dbReference type="InterPro" id="IPR027806">
    <property type="entry name" value="HARBI1_dom"/>
</dbReference>
<name>A0ABY7ET04_MYAAR</name>
<organism evidence="4 5">
    <name type="scientific">Mya arenaria</name>
    <name type="common">Soft-shell clam</name>
    <dbReference type="NCBI Taxonomy" id="6604"/>
    <lineage>
        <taxon>Eukaryota</taxon>
        <taxon>Metazoa</taxon>
        <taxon>Spiralia</taxon>
        <taxon>Lophotrochozoa</taxon>
        <taxon>Mollusca</taxon>
        <taxon>Bivalvia</taxon>
        <taxon>Autobranchia</taxon>
        <taxon>Heteroconchia</taxon>
        <taxon>Euheterodonta</taxon>
        <taxon>Imparidentia</taxon>
        <taxon>Neoheterodontei</taxon>
        <taxon>Myida</taxon>
        <taxon>Myoidea</taxon>
        <taxon>Myidae</taxon>
        <taxon>Mya</taxon>
    </lineage>
</organism>
<keyword evidence="2" id="KW-0479">Metal-binding</keyword>
<feature type="domain" description="DDE Tnp4" evidence="3">
    <location>
        <begin position="8"/>
        <end position="72"/>
    </location>
</feature>
<evidence type="ECO:0000256" key="1">
    <source>
        <dbReference type="ARBA" id="ARBA00001968"/>
    </source>
</evidence>
<evidence type="ECO:0000256" key="2">
    <source>
        <dbReference type="ARBA" id="ARBA00022723"/>
    </source>
</evidence>
<feature type="non-terminal residue" evidence="4">
    <location>
        <position position="72"/>
    </location>
</feature>
<dbReference type="Pfam" id="PF13359">
    <property type="entry name" value="DDE_Tnp_4"/>
    <property type="match status" value="1"/>
</dbReference>
<dbReference type="Proteomes" id="UP001164746">
    <property type="component" value="Chromosome 8"/>
</dbReference>
<evidence type="ECO:0000313" key="5">
    <source>
        <dbReference type="Proteomes" id="UP001164746"/>
    </source>
</evidence>
<evidence type="ECO:0000259" key="3">
    <source>
        <dbReference type="Pfam" id="PF13359"/>
    </source>
</evidence>
<gene>
    <name evidence="4" type="ORF">MAR_027282</name>
</gene>
<sequence length="72" mass="8223">MRYFKIIESVLNEHLEATNTGHLLGDSGYPLKRFLMTPYLHPGSPAEERFNKAQKGAELVVERSFGVLKSRF</sequence>
<keyword evidence="5" id="KW-1185">Reference proteome</keyword>
<evidence type="ECO:0000313" key="4">
    <source>
        <dbReference type="EMBL" id="WAR13102.1"/>
    </source>
</evidence>
<comment type="cofactor">
    <cofactor evidence="1">
        <name>a divalent metal cation</name>
        <dbReference type="ChEBI" id="CHEBI:60240"/>
    </cofactor>
</comment>